<keyword evidence="3" id="KW-1185">Reference proteome</keyword>
<reference evidence="2 3" key="1">
    <citation type="submission" date="2023-08" db="EMBL/GenBank/DDBJ databases">
        <authorList>
            <person name="Girao M."/>
            <person name="Carvalho M.F."/>
        </authorList>
    </citation>
    <scope>NUCLEOTIDE SEQUENCE [LARGE SCALE GENOMIC DNA]</scope>
    <source>
        <strain evidence="2 3">CT-R113</strain>
    </source>
</reference>
<dbReference type="Proteomes" id="UP001356095">
    <property type="component" value="Unassembled WGS sequence"/>
</dbReference>
<keyword evidence="1" id="KW-0812">Transmembrane</keyword>
<proteinExistence type="predicted"/>
<protein>
    <submittedName>
        <fullName evidence="2">Uncharacterized protein</fullName>
    </submittedName>
</protein>
<sequence>MSRQRQAPRASTGPRSRLPLLALALGAVASVLTGLALVLTVSLARLRPGARTPG</sequence>
<dbReference type="RefSeq" id="WP_330095340.1">
    <property type="nucleotide sequence ID" value="NZ_JAUZMY010000055.1"/>
</dbReference>
<keyword evidence="1" id="KW-1133">Transmembrane helix</keyword>
<evidence type="ECO:0000313" key="3">
    <source>
        <dbReference type="Proteomes" id="UP001356095"/>
    </source>
</evidence>
<name>A0ABU7KH75_9ACTN</name>
<accession>A0ABU7KH75</accession>
<feature type="transmembrane region" description="Helical" evidence="1">
    <location>
        <begin position="20"/>
        <end position="44"/>
    </location>
</feature>
<evidence type="ECO:0000313" key="2">
    <source>
        <dbReference type="EMBL" id="MEE2041583.1"/>
    </source>
</evidence>
<keyword evidence="1" id="KW-0472">Membrane</keyword>
<dbReference type="EMBL" id="JAUZMY010000055">
    <property type="protein sequence ID" value="MEE2041583.1"/>
    <property type="molecule type" value="Genomic_DNA"/>
</dbReference>
<comment type="caution">
    <text evidence="2">The sequence shown here is derived from an EMBL/GenBank/DDBJ whole genome shotgun (WGS) entry which is preliminary data.</text>
</comment>
<evidence type="ECO:0000256" key="1">
    <source>
        <dbReference type="SAM" id="Phobius"/>
    </source>
</evidence>
<organism evidence="2 3">
    <name type="scientific">Nocardiopsis codii</name>
    <dbReference type="NCBI Taxonomy" id="3065942"/>
    <lineage>
        <taxon>Bacteria</taxon>
        <taxon>Bacillati</taxon>
        <taxon>Actinomycetota</taxon>
        <taxon>Actinomycetes</taxon>
        <taxon>Streptosporangiales</taxon>
        <taxon>Nocardiopsidaceae</taxon>
        <taxon>Nocardiopsis</taxon>
    </lineage>
</organism>
<gene>
    <name evidence="2" type="ORF">Q8791_30615</name>
</gene>